<gene>
    <name evidence="1" type="ORF">NCTC12420_04209</name>
</gene>
<dbReference type="SUPFAM" id="SSF159501">
    <property type="entry name" value="EreA/ChaN-like"/>
    <property type="match status" value="1"/>
</dbReference>
<evidence type="ECO:0000313" key="2">
    <source>
        <dbReference type="Proteomes" id="UP000254220"/>
    </source>
</evidence>
<dbReference type="EMBL" id="UGYB01000001">
    <property type="protein sequence ID" value="SUI04359.1"/>
    <property type="molecule type" value="Genomic_DNA"/>
</dbReference>
<organism evidence="1 2">
    <name type="scientific">Salmonella enterica subsp. indica</name>
    <dbReference type="NCBI Taxonomy" id="59207"/>
    <lineage>
        <taxon>Bacteria</taxon>
        <taxon>Pseudomonadati</taxon>
        <taxon>Pseudomonadota</taxon>
        <taxon>Gammaproteobacteria</taxon>
        <taxon>Enterobacterales</taxon>
        <taxon>Enterobacteriaceae</taxon>
        <taxon>Salmonella</taxon>
    </lineage>
</organism>
<evidence type="ECO:0000313" key="1">
    <source>
        <dbReference type="EMBL" id="SUI04359.1"/>
    </source>
</evidence>
<reference evidence="1 2" key="1">
    <citation type="submission" date="2018-06" db="EMBL/GenBank/DDBJ databases">
        <authorList>
            <consortium name="Pathogen Informatics"/>
            <person name="Doyle S."/>
        </authorList>
    </citation>
    <scope>NUCLEOTIDE SEQUENCE [LARGE SCALE GENOMIC DNA]</scope>
    <source>
        <strain evidence="1 2">NCTC12420</strain>
    </source>
</reference>
<accession>A0A379XUZ3</accession>
<evidence type="ECO:0008006" key="3">
    <source>
        <dbReference type="Google" id="ProtNLM"/>
    </source>
</evidence>
<protein>
    <recommendedName>
        <fullName evidence="3">Erythromycin esterase family protein</fullName>
    </recommendedName>
</protein>
<dbReference type="AlphaFoldDB" id="A0A379XUZ3"/>
<sequence length="304" mass="35321">MVPLKKKDPDGSVMLQNKQGQFSFGTPSLDTILANRIIFIGESIYGIAEFSQFKKELIKQINGRNWIVLFEADAPGMKLSQLRGDTEEQFLDNFPRIMQTFQTRELIALAQKQGFPCLGIDVIPRRSDADFPQDWKADRSSFIHHYITARESDNWLSWRSAKIAQYIREIASHYPSSQLLVFLHNMHIKRDGRSERPELRLMSAREHLDKDFAGQMYSIAQFARAGRACHNDLTAFDFEINDPQSIETLVDPQSSGWRLFKCENLVQMKVAYHHAFEREAIDIRRQYEYAVLYGRVIPPEFIKK</sequence>
<dbReference type="Proteomes" id="UP000254220">
    <property type="component" value="Unassembled WGS sequence"/>
</dbReference>
<name>A0A379XUZ3_SALER</name>
<proteinExistence type="predicted"/>